<name>A0A067P6Q7_PLEO1</name>
<organism evidence="2 4">
    <name type="scientific">Pleurotus ostreatus (strain PC15)</name>
    <name type="common">Oyster mushroom</name>
    <dbReference type="NCBI Taxonomy" id="1137138"/>
    <lineage>
        <taxon>Eukaryota</taxon>
        <taxon>Fungi</taxon>
        <taxon>Dikarya</taxon>
        <taxon>Basidiomycota</taxon>
        <taxon>Agaricomycotina</taxon>
        <taxon>Agaricomycetes</taxon>
        <taxon>Agaricomycetidae</taxon>
        <taxon>Agaricales</taxon>
        <taxon>Pleurotineae</taxon>
        <taxon>Pleurotaceae</taxon>
        <taxon>Pleurotus</taxon>
    </lineage>
</organism>
<dbReference type="HOGENOM" id="CLU_101470_2_0_1"/>
<accession>A0A067P6Q7</accession>
<gene>
    <name evidence="3" type="ORF">PLEOSDRAFT_1080095</name>
    <name evidence="2" type="ORF">PLEOSDRAFT_1082592</name>
</gene>
<dbReference type="VEuPathDB" id="FungiDB:PLEOSDRAFT_1082592"/>
<evidence type="ECO:0000313" key="3">
    <source>
        <dbReference type="EMBL" id="KDQ32510.1"/>
    </source>
</evidence>
<dbReference type="EMBL" id="KL198006">
    <property type="protein sequence ID" value="KDQ31596.1"/>
    <property type="molecule type" value="Genomic_DNA"/>
</dbReference>
<reference evidence="4" key="1">
    <citation type="journal article" date="2014" name="Proc. Natl. Acad. Sci. U.S.A.">
        <title>Extensive sampling of basidiomycete genomes demonstrates inadequacy of the white-rot/brown-rot paradigm for wood decay fungi.</title>
        <authorList>
            <person name="Riley R."/>
            <person name="Salamov A.A."/>
            <person name="Brown D.W."/>
            <person name="Nagy L.G."/>
            <person name="Floudas D."/>
            <person name="Held B.W."/>
            <person name="Levasseur A."/>
            <person name="Lombard V."/>
            <person name="Morin E."/>
            <person name="Otillar R."/>
            <person name="Lindquist E.A."/>
            <person name="Sun H."/>
            <person name="LaButti K.M."/>
            <person name="Schmutz J."/>
            <person name="Jabbour D."/>
            <person name="Luo H."/>
            <person name="Baker S.E."/>
            <person name="Pisabarro A.G."/>
            <person name="Walton J.D."/>
            <person name="Blanchette R.A."/>
            <person name="Henrissat B."/>
            <person name="Martin F."/>
            <person name="Cullen D."/>
            <person name="Hibbett D.S."/>
            <person name="Grigoriev I.V."/>
        </authorList>
    </citation>
    <scope>NUCLEOTIDE SEQUENCE [LARGE SCALE GENOMIC DNA]</scope>
    <source>
        <strain evidence="4">PC15</strain>
    </source>
</reference>
<evidence type="ECO:0000313" key="2">
    <source>
        <dbReference type="EMBL" id="KDQ31596.1"/>
    </source>
</evidence>
<reference evidence="2" key="2">
    <citation type="journal article" date="2014" name="Proc. Natl. Acad. Sci. U.S.A.">
        <title>Extensive sampling of basidiomycete genomes demonstrates inadequacy of the white rot/brown rot paradigm for wood decay fungi.</title>
        <authorList>
            <person name="Riley R."/>
            <person name="Salamov A.A."/>
            <person name="Brown D.W."/>
            <person name="Nagy L.G."/>
            <person name="Floudas D."/>
            <person name="Held B.W."/>
            <person name="Levasseur A."/>
            <person name="Lombard V."/>
            <person name="Morin E."/>
            <person name="Otillar R."/>
            <person name="Lindquist E.A."/>
            <person name="Sun H."/>
            <person name="LaButti K.M."/>
            <person name="Schmutz J."/>
            <person name="Jabbour D."/>
            <person name="Luo H."/>
            <person name="Baker S.E."/>
            <person name="Pisabarro A.G."/>
            <person name="Walton J.D."/>
            <person name="Blanchette R.A."/>
            <person name="Henrissat B."/>
            <person name="Martin F."/>
            <person name="Cullen D."/>
            <person name="Hibbett D.S."/>
            <person name="Grigoriev I.V."/>
        </authorList>
    </citation>
    <scope>NUCLEOTIDE SEQUENCE</scope>
    <source>
        <strain evidence="2">PC15</strain>
    </source>
</reference>
<protein>
    <submittedName>
        <fullName evidence="2">Uncharacterized protein</fullName>
    </submittedName>
</protein>
<dbReference type="AlphaFoldDB" id="A0A067P6Q7"/>
<evidence type="ECO:0000313" key="4">
    <source>
        <dbReference type="Proteomes" id="UP000027073"/>
    </source>
</evidence>
<sequence>MPPGRPKIYKTPEEKALANRAKSKRSYHKNKDPFKVSSPRKRPVGSGRPKLYHTPEEKMFANRAKSKRNYHKNKRVLAAVRERKHPKTNPATVTDWTDLVADTSDKFDALLQGATVPKFMAELYRKYSISRRNTTFTDPLLEVEALRATMQRCEAGLLRLSGVDKNFRIAETTGKAIQEALGCLEDLLCTTMDGDSELFEMHRKGELLYQSL</sequence>
<dbReference type="OrthoDB" id="2654423at2759"/>
<evidence type="ECO:0000256" key="1">
    <source>
        <dbReference type="SAM" id="MobiDB-lite"/>
    </source>
</evidence>
<feature type="region of interest" description="Disordered" evidence="1">
    <location>
        <begin position="1"/>
        <end position="52"/>
    </location>
</feature>
<proteinExistence type="predicted"/>
<dbReference type="VEuPathDB" id="FungiDB:PLEOSDRAFT_1080095"/>
<dbReference type="Proteomes" id="UP000027073">
    <property type="component" value="Unassembled WGS sequence"/>
</dbReference>
<dbReference type="EMBL" id="KL198004">
    <property type="protein sequence ID" value="KDQ32510.1"/>
    <property type="molecule type" value="Genomic_DNA"/>
</dbReference>